<feature type="transmembrane region" description="Helical" evidence="8">
    <location>
        <begin position="208"/>
        <end position="228"/>
    </location>
</feature>
<feature type="transmembrane region" description="Helical" evidence="8">
    <location>
        <begin position="308"/>
        <end position="330"/>
    </location>
</feature>
<evidence type="ECO:0000259" key="9">
    <source>
        <dbReference type="PROSITE" id="PS50850"/>
    </source>
</evidence>
<dbReference type="PANTHER" id="PTHR42718">
    <property type="entry name" value="MAJOR FACILITATOR SUPERFAMILY MULTIDRUG TRANSPORTER MFSC"/>
    <property type="match status" value="1"/>
</dbReference>
<comment type="subcellular location">
    <subcellularLocation>
        <location evidence="1">Cell membrane</location>
        <topology evidence="1">Multi-pass membrane protein</topology>
    </subcellularLocation>
</comment>
<evidence type="ECO:0000313" key="11">
    <source>
        <dbReference type="Proteomes" id="UP000438182"/>
    </source>
</evidence>
<dbReference type="CDD" id="cd17503">
    <property type="entry name" value="MFS_LmrB_MDR_like"/>
    <property type="match status" value="1"/>
</dbReference>
<keyword evidence="7 8" id="KW-0472">Membrane</keyword>
<keyword evidence="4" id="KW-1003">Cell membrane</keyword>
<feature type="transmembrane region" description="Helical" evidence="8">
    <location>
        <begin position="61"/>
        <end position="78"/>
    </location>
</feature>
<dbReference type="Gene3D" id="1.20.1720.10">
    <property type="entry name" value="Multidrug resistance protein D"/>
    <property type="match status" value="1"/>
</dbReference>
<feature type="transmembrane region" description="Helical" evidence="8">
    <location>
        <begin position="176"/>
        <end position="196"/>
    </location>
</feature>
<feature type="transmembrane region" description="Helical" evidence="8">
    <location>
        <begin position="110"/>
        <end position="132"/>
    </location>
</feature>
<keyword evidence="3" id="KW-0813">Transport</keyword>
<accession>A0A6I4P567</accession>
<dbReference type="InterPro" id="IPR036259">
    <property type="entry name" value="MFS_trans_sf"/>
</dbReference>
<feature type="transmembrane region" description="Helical" evidence="8">
    <location>
        <begin position="367"/>
        <end position="394"/>
    </location>
</feature>
<name>A0A6I4P567_9MICO</name>
<evidence type="ECO:0000256" key="5">
    <source>
        <dbReference type="ARBA" id="ARBA00022692"/>
    </source>
</evidence>
<evidence type="ECO:0000256" key="2">
    <source>
        <dbReference type="ARBA" id="ARBA00008537"/>
    </source>
</evidence>
<evidence type="ECO:0000256" key="3">
    <source>
        <dbReference type="ARBA" id="ARBA00022448"/>
    </source>
</evidence>
<dbReference type="InterPro" id="IPR020846">
    <property type="entry name" value="MFS_dom"/>
</dbReference>
<dbReference type="RefSeq" id="WP_160423973.1">
    <property type="nucleotide sequence ID" value="NZ_WSTA01000029.1"/>
</dbReference>
<feature type="transmembrane region" description="Helical" evidence="8">
    <location>
        <begin position="144"/>
        <end position="164"/>
    </location>
</feature>
<dbReference type="Gene3D" id="1.20.1250.20">
    <property type="entry name" value="MFS general substrate transporter like domains"/>
    <property type="match status" value="1"/>
</dbReference>
<dbReference type="Pfam" id="PF07690">
    <property type="entry name" value="MFS_1"/>
    <property type="match status" value="1"/>
</dbReference>
<dbReference type="InterPro" id="IPR004638">
    <property type="entry name" value="EmrB-like"/>
</dbReference>
<feature type="domain" description="Major facilitator superfamily (MFS) profile" evidence="9">
    <location>
        <begin position="19"/>
        <end position="470"/>
    </location>
</feature>
<protein>
    <submittedName>
        <fullName evidence="10">DHA2 family efflux MFS transporter permease subunit</fullName>
    </submittedName>
</protein>
<dbReference type="Proteomes" id="UP000438182">
    <property type="component" value="Unassembled WGS sequence"/>
</dbReference>
<feature type="transmembrane region" description="Helical" evidence="8">
    <location>
        <begin position="414"/>
        <end position="435"/>
    </location>
</feature>
<dbReference type="PROSITE" id="PS50850">
    <property type="entry name" value="MFS"/>
    <property type="match status" value="1"/>
</dbReference>
<dbReference type="InterPro" id="IPR011701">
    <property type="entry name" value="MFS"/>
</dbReference>
<evidence type="ECO:0000256" key="7">
    <source>
        <dbReference type="ARBA" id="ARBA00023136"/>
    </source>
</evidence>
<dbReference type="EMBL" id="WSTA01000029">
    <property type="protein sequence ID" value="MWB98544.1"/>
    <property type="molecule type" value="Genomic_DNA"/>
</dbReference>
<keyword evidence="11" id="KW-1185">Reference proteome</keyword>
<dbReference type="AlphaFoldDB" id="A0A6I4P567"/>
<dbReference type="GO" id="GO:0022857">
    <property type="term" value="F:transmembrane transporter activity"/>
    <property type="evidence" value="ECO:0007669"/>
    <property type="project" value="InterPro"/>
</dbReference>
<organism evidence="10 11">
    <name type="scientific">Agromyces seonyuensis</name>
    <dbReference type="NCBI Taxonomy" id="2662446"/>
    <lineage>
        <taxon>Bacteria</taxon>
        <taxon>Bacillati</taxon>
        <taxon>Actinomycetota</taxon>
        <taxon>Actinomycetes</taxon>
        <taxon>Micrococcales</taxon>
        <taxon>Microbacteriaceae</taxon>
        <taxon>Agromyces</taxon>
    </lineage>
</organism>
<feature type="transmembrane region" description="Helical" evidence="8">
    <location>
        <begin position="447"/>
        <end position="465"/>
    </location>
</feature>
<evidence type="ECO:0000256" key="6">
    <source>
        <dbReference type="ARBA" id="ARBA00022989"/>
    </source>
</evidence>
<keyword evidence="5 8" id="KW-0812">Transmembrane</keyword>
<feature type="transmembrane region" description="Helical" evidence="8">
    <location>
        <begin position="85"/>
        <end position="104"/>
    </location>
</feature>
<dbReference type="GO" id="GO:0005886">
    <property type="term" value="C:plasma membrane"/>
    <property type="evidence" value="ECO:0007669"/>
    <property type="project" value="UniProtKB-SubCell"/>
</dbReference>
<gene>
    <name evidence="10" type="ORF">GB864_08285</name>
</gene>
<proteinExistence type="inferred from homology"/>
<dbReference type="PANTHER" id="PTHR42718:SF9">
    <property type="entry name" value="MAJOR FACILITATOR SUPERFAMILY MULTIDRUG TRANSPORTER MFSC"/>
    <property type="match status" value="1"/>
</dbReference>
<comment type="similarity">
    <text evidence="2">Belongs to the major facilitator superfamily. EmrB family.</text>
</comment>
<evidence type="ECO:0000256" key="8">
    <source>
        <dbReference type="SAM" id="Phobius"/>
    </source>
</evidence>
<sequence length="489" mass="50370">MSATPAPAAAALDRRTLVTVFVLIVGGLAVIFDSTIVSVALDTIARELGVPISTVQWVSTGYLLALGVAIPIVGWAQARLGGKRLWMLALTVFLVASIACSLAWDASSLIAFRVVQGLGGGLMMPLMTMLALQQVGAGGRAGLGKLMAIVSLPMALGPILGPTIGGVILEYLDWSWLFWVNVPFCLVGLALAWKFLPADRTAGRAKLDMVGLLLLSPGLVGVLFGLSNAGDEGGFARIDVWGPLAAGAVLVAAFVAWALPRPNRALVDVRLFGKRAVGSSSMLFLLAGASLYGAMLLLPLYFQNIQGLSALEAGLVLIPQGVGTLLTRVLAGRLTDSVGGRWVALVGFAVMGAATVPFAFADADTSIWLLMGVLLVRGMGLGAVMIPVMSVAYVGLDNAEVPHASIVTRLAQQLGGAFGTALLAVILEANLVGAVDAADAADAFDAAFWWAVGFTVVAMGLTFLLPGRTAVRAAAAAAEEREAAAALAE</sequence>
<evidence type="ECO:0000313" key="10">
    <source>
        <dbReference type="EMBL" id="MWB98544.1"/>
    </source>
</evidence>
<feature type="transmembrane region" description="Helical" evidence="8">
    <location>
        <begin position="281"/>
        <end position="302"/>
    </location>
</feature>
<evidence type="ECO:0000256" key="1">
    <source>
        <dbReference type="ARBA" id="ARBA00004651"/>
    </source>
</evidence>
<feature type="transmembrane region" description="Helical" evidence="8">
    <location>
        <begin position="240"/>
        <end position="260"/>
    </location>
</feature>
<feature type="transmembrane region" description="Helical" evidence="8">
    <location>
        <begin position="342"/>
        <end position="361"/>
    </location>
</feature>
<comment type="caution">
    <text evidence="10">The sequence shown here is derived from an EMBL/GenBank/DDBJ whole genome shotgun (WGS) entry which is preliminary data.</text>
</comment>
<dbReference type="SUPFAM" id="SSF103473">
    <property type="entry name" value="MFS general substrate transporter"/>
    <property type="match status" value="1"/>
</dbReference>
<feature type="transmembrane region" description="Helical" evidence="8">
    <location>
        <begin position="20"/>
        <end position="41"/>
    </location>
</feature>
<reference evidence="10 11" key="1">
    <citation type="submission" date="2019-12" db="EMBL/GenBank/DDBJ databases">
        <authorList>
            <person name="Kim Y.S."/>
        </authorList>
    </citation>
    <scope>NUCLEOTIDE SEQUENCE [LARGE SCALE GENOMIC DNA]</scope>
    <source>
        <strain evidence="10 11">MMS17-SY077</strain>
    </source>
</reference>
<evidence type="ECO:0000256" key="4">
    <source>
        <dbReference type="ARBA" id="ARBA00022475"/>
    </source>
</evidence>
<keyword evidence="6 8" id="KW-1133">Transmembrane helix</keyword>
<dbReference type="NCBIfam" id="TIGR00711">
    <property type="entry name" value="efflux_EmrB"/>
    <property type="match status" value="1"/>
</dbReference>